<protein>
    <submittedName>
        <fullName evidence="2">Uncharacterized protein</fullName>
    </submittedName>
</protein>
<accession>A0A7S3XI84</accession>
<gene>
    <name evidence="2" type="ORF">OMAR00292_LOCUS4446</name>
</gene>
<reference evidence="2" key="1">
    <citation type="submission" date="2021-01" db="EMBL/GenBank/DDBJ databases">
        <authorList>
            <person name="Corre E."/>
            <person name="Pelletier E."/>
            <person name="Niang G."/>
            <person name="Scheremetjew M."/>
            <person name="Finn R."/>
            <person name="Kale V."/>
            <person name="Holt S."/>
            <person name="Cochrane G."/>
            <person name="Meng A."/>
            <person name="Brown T."/>
            <person name="Cohen L."/>
        </authorList>
    </citation>
    <scope>NUCLEOTIDE SEQUENCE</scope>
    <source>
        <strain evidence="2">CCMP1795</strain>
    </source>
</reference>
<evidence type="ECO:0000256" key="1">
    <source>
        <dbReference type="SAM" id="Phobius"/>
    </source>
</evidence>
<keyword evidence="1" id="KW-0812">Transmembrane</keyword>
<evidence type="ECO:0000313" key="2">
    <source>
        <dbReference type="EMBL" id="CAE0618570.1"/>
    </source>
</evidence>
<keyword evidence="1" id="KW-0472">Membrane</keyword>
<feature type="transmembrane region" description="Helical" evidence="1">
    <location>
        <begin position="23"/>
        <end position="42"/>
    </location>
</feature>
<name>A0A7S3XI84_OXYMA</name>
<organism evidence="2">
    <name type="scientific">Oxyrrhis marina</name>
    <name type="common">Dinoflagellate</name>
    <dbReference type="NCBI Taxonomy" id="2969"/>
    <lineage>
        <taxon>Eukaryota</taxon>
        <taxon>Sar</taxon>
        <taxon>Alveolata</taxon>
        <taxon>Dinophyceae</taxon>
        <taxon>Oxyrrhinales</taxon>
        <taxon>Oxyrrhinaceae</taxon>
        <taxon>Oxyrrhis</taxon>
    </lineage>
</organism>
<dbReference type="EMBL" id="HBIT01008699">
    <property type="protein sequence ID" value="CAE0618570.1"/>
    <property type="molecule type" value="Transcribed_RNA"/>
</dbReference>
<feature type="transmembrane region" description="Helical" evidence="1">
    <location>
        <begin position="48"/>
        <end position="70"/>
    </location>
</feature>
<sequence length="111" mass="12317">MDSETGFTRVEDEPTGVLESIKAWPWMTLITGTALMFFSYFIVSLVSFFVHGLLAIVILVAIMFVGLMVLRRFAPDAHAKLSEHATKAQTSAKELYDRHLQPALQGGRSST</sequence>
<proteinExistence type="predicted"/>
<dbReference type="AlphaFoldDB" id="A0A7S3XI84"/>
<keyword evidence="1" id="KW-1133">Transmembrane helix</keyword>